<feature type="transmembrane region" description="Helical" evidence="1">
    <location>
        <begin position="290"/>
        <end position="309"/>
    </location>
</feature>
<dbReference type="Proteomes" id="UP000249204">
    <property type="component" value="Unassembled WGS sequence"/>
</dbReference>
<proteinExistence type="predicted"/>
<evidence type="ECO:0008006" key="4">
    <source>
        <dbReference type="Google" id="ProtNLM"/>
    </source>
</evidence>
<evidence type="ECO:0000313" key="3">
    <source>
        <dbReference type="Proteomes" id="UP000249204"/>
    </source>
</evidence>
<organism evidence="2 3">
    <name type="scientific">Paenibacillus silvae</name>
    <dbReference type="NCBI Taxonomy" id="1325358"/>
    <lineage>
        <taxon>Bacteria</taxon>
        <taxon>Bacillati</taxon>
        <taxon>Bacillota</taxon>
        <taxon>Bacilli</taxon>
        <taxon>Bacillales</taxon>
        <taxon>Paenibacillaceae</taxon>
        <taxon>Paenibacillus</taxon>
    </lineage>
</organism>
<feature type="transmembrane region" description="Helical" evidence="1">
    <location>
        <begin position="153"/>
        <end position="184"/>
    </location>
</feature>
<sequence>MGWKLMLALLQGEWLKIRRQKVIYLVLSGLFVLTLVHGIFQAFQQPADPIPESWQPALQSELARLQEKQPELNPGTLMYEVNRDKILLYQYQLEHQIPPNNSQSAWKFLSSNKMLLTISGLYLITMSAYIVASEYQQGTVKFLFLKPVSRVSVMIAKWLMICLLLLITVGFFMIVSFLTGLVLFGNSGPAETLVVVGDEVIVQNVAFATLRYYFFSVLGIGVLCAGAFTLACVIRSVAVVTAISLFLYYSGELVTRLLAARFDVAKYLLFAHTDLNMYFEGRAFAEGMSIQFSLTVLSIYLLFFAAVVWRSVYRKDVPLS</sequence>
<dbReference type="EMBL" id="QKWW01000027">
    <property type="protein sequence ID" value="PZT55694.1"/>
    <property type="molecule type" value="Genomic_DNA"/>
</dbReference>
<keyword evidence="1" id="KW-0812">Transmembrane</keyword>
<dbReference type="PANTHER" id="PTHR37305:SF1">
    <property type="entry name" value="MEMBRANE PROTEIN"/>
    <property type="match status" value="1"/>
</dbReference>
<dbReference type="GO" id="GO:0140359">
    <property type="term" value="F:ABC-type transporter activity"/>
    <property type="evidence" value="ECO:0007669"/>
    <property type="project" value="InterPro"/>
</dbReference>
<protein>
    <recommendedName>
        <fullName evidence="4">ABC transporter permease</fullName>
    </recommendedName>
</protein>
<name>A0A2W6NIC8_9BACL</name>
<gene>
    <name evidence="2" type="ORF">DN757_10640</name>
</gene>
<dbReference type="GO" id="GO:0005886">
    <property type="term" value="C:plasma membrane"/>
    <property type="evidence" value="ECO:0007669"/>
    <property type="project" value="UniProtKB-SubCell"/>
</dbReference>
<dbReference type="PANTHER" id="PTHR37305">
    <property type="entry name" value="INTEGRAL MEMBRANE PROTEIN-RELATED"/>
    <property type="match status" value="1"/>
</dbReference>
<reference evidence="2 3" key="1">
    <citation type="submission" date="2018-06" db="EMBL/GenBank/DDBJ databases">
        <title>Isolation of heavy metals resistant Paenibacillus silvae NC2 from Gold-Copper mine in ZiJin, China.</title>
        <authorList>
            <person name="Xu J."/>
            <person name="Mazhar H.S."/>
            <person name="Rensing C."/>
        </authorList>
    </citation>
    <scope>NUCLEOTIDE SEQUENCE [LARGE SCALE GENOMIC DNA]</scope>
    <source>
        <strain evidence="2 3">NC2</strain>
    </source>
</reference>
<feature type="transmembrane region" description="Helical" evidence="1">
    <location>
        <begin position="212"/>
        <end position="234"/>
    </location>
</feature>
<dbReference type="Pfam" id="PF12679">
    <property type="entry name" value="ABC2_membrane_2"/>
    <property type="match status" value="1"/>
</dbReference>
<evidence type="ECO:0000313" key="2">
    <source>
        <dbReference type="EMBL" id="PZT55694.1"/>
    </source>
</evidence>
<dbReference type="AlphaFoldDB" id="A0A2W6NIC8"/>
<keyword evidence="1" id="KW-1133">Transmembrane helix</keyword>
<feature type="transmembrane region" description="Helical" evidence="1">
    <location>
        <begin position="21"/>
        <end position="43"/>
    </location>
</feature>
<feature type="transmembrane region" description="Helical" evidence="1">
    <location>
        <begin position="114"/>
        <end position="132"/>
    </location>
</feature>
<accession>A0A2W6NIC8</accession>
<feature type="transmembrane region" description="Helical" evidence="1">
    <location>
        <begin position="246"/>
        <end position="270"/>
    </location>
</feature>
<evidence type="ECO:0000256" key="1">
    <source>
        <dbReference type="SAM" id="Phobius"/>
    </source>
</evidence>
<comment type="caution">
    <text evidence="2">The sequence shown here is derived from an EMBL/GenBank/DDBJ whole genome shotgun (WGS) entry which is preliminary data.</text>
</comment>
<keyword evidence="1" id="KW-0472">Membrane</keyword>